<dbReference type="InterPro" id="IPR010998">
    <property type="entry name" value="Integrase_recombinase_N"/>
</dbReference>
<dbReference type="InterPro" id="IPR044068">
    <property type="entry name" value="CB"/>
</dbReference>
<dbReference type="Gene3D" id="1.10.150.130">
    <property type="match status" value="1"/>
</dbReference>
<sequence length="136" mass="15976">METHLHDYLTMLRMERNLSPLSIEAYKHDITDYLEYLEKKDLNYLHDISQKHIRGYMRLLNNNNKSSATISRYFSAIRGYHLFLSVEGILKENPSLQLESPRQPKKLPNVLSENDVDTIIENIDIWGDDLGKRDKA</sequence>
<dbReference type="PROSITE" id="PS51900">
    <property type="entry name" value="CB"/>
    <property type="match status" value="1"/>
</dbReference>
<dbReference type="Pfam" id="PF02899">
    <property type="entry name" value="Phage_int_SAM_1"/>
    <property type="match status" value="1"/>
</dbReference>
<evidence type="ECO:0000259" key="2">
    <source>
        <dbReference type="PROSITE" id="PS51900"/>
    </source>
</evidence>
<proteinExistence type="predicted"/>
<protein>
    <recommendedName>
        <fullName evidence="2">Core-binding (CB) domain-containing protein</fullName>
    </recommendedName>
</protein>
<reference evidence="3" key="1">
    <citation type="submission" date="2018-05" db="EMBL/GenBank/DDBJ databases">
        <authorList>
            <person name="Lanie J.A."/>
            <person name="Ng W.-L."/>
            <person name="Kazmierczak K.M."/>
            <person name="Andrzejewski T.M."/>
            <person name="Davidsen T.M."/>
            <person name="Wayne K.J."/>
            <person name="Tettelin H."/>
            <person name="Glass J.I."/>
            <person name="Rusch D."/>
            <person name="Podicherti R."/>
            <person name="Tsui H.-C.T."/>
            <person name="Winkler M.E."/>
        </authorList>
    </citation>
    <scope>NUCLEOTIDE SEQUENCE</scope>
</reference>
<keyword evidence="1" id="KW-0238">DNA-binding</keyword>
<dbReference type="AlphaFoldDB" id="A0A382D9H2"/>
<accession>A0A382D9H2</accession>
<dbReference type="GO" id="GO:0003677">
    <property type="term" value="F:DNA binding"/>
    <property type="evidence" value="ECO:0007669"/>
    <property type="project" value="UniProtKB-KW"/>
</dbReference>
<evidence type="ECO:0000256" key="1">
    <source>
        <dbReference type="ARBA" id="ARBA00023125"/>
    </source>
</evidence>
<dbReference type="EMBL" id="UINC01038130">
    <property type="protein sequence ID" value="SVB34674.1"/>
    <property type="molecule type" value="Genomic_DNA"/>
</dbReference>
<feature type="non-terminal residue" evidence="3">
    <location>
        <position position="136"/>
    </location>
</feature>
<name>A0A382D9H2_9ZZZZ</name>
<dbReference type="InterPro" id="IPR004107">
    <property type="entry name" value="Integrase_SAM-like_N"/>
</dbReference>
<dbReference type="GO" id="GO:0015074">
    <property type="term" value="P:DNA integration"/>
    <property type="evidence" value="ECO:0007669"/>
    <property type="project" value="InterPro"/>
</dbReference>
<gene>
    <name evidence="3" type="ORF">METZ01_LOCUS187528</name>
</gene>
<evidence type="ECO:0000313" key="3">
    <source>
        <dbReference type="EMBL" id="SVB34674.1"/>
    </source>
</evidence>
<feature type="domain" description="Core-binding (CB)" evidence="2">
    <location>
        <begin position="1"/>
        <end position="85"/>
    </location>
</feature>
<organism evidence="3">
    <name type="scientific">marine metagenome</name>
    <dbReference type="NCBI Taxonomy" id="408172"/>
    <lineage>
        <taxon>unclassified sequences</taxon>
        <taxon>metagenomes</taxon>
        <taxon>ecological metagenomes</taxon>
    </lineage>
</organism>
<dbReference type="SUPFAM" id="SSF47823">
    <property type="entry name" value="lambda integrase-like, N-terminal domain"/>
    <property type="match status" value="1"/>
</dbReference>